<dbReference type="Proteomes" id="UP001498398">
    <property type="component" value="Unassembled WGS sequence"/>
</dbReference>
<dbReference type="PANTHER" id="PTHR42791:SF1">
    <property type="entry name" value="N-ACETYLTRANSFERASE DOMAIN-CONTAINING PROTEIN"/>
    <property type="match status" value="1"/>
</dbReference>
<feature type="region of interest" description="Disordered" evidence="1">
    <location>
        <begin position="85"/>
        <end position="107"/>
    </location>
</feature>
<dbReference type="InterPro" id="IPR016181">
    <property type="entry name" value="Acyl_CoA_acyltransferase"/>
</dbReference>
<name>A0ABR1J331_9AGAR</name>
<evidence type="ECO:0000313" key="2">
    <source>
        <dbReference type="EMBL" id="KAK7449188.1"/>
    </source>
</evidence>
<keyword evidence="3" id="KW-1185">Reference proteome</keyword>
<reference evidence="2 3" key="1">
    <citation type="submission" date="2024-01" db="EMBL/GenBank/DDBJ databases">
        <title>A draft genome for the cacao thread blight pathogen Marasmiellus scandens.</title>
        <authorList>
            <person name="Baruah I.K."/>
            <person name="Leung J."/>
            <person name="Bukari Y."/>
            <person name="Amoako-Attah I."/>
            <person name="Meinhardt L.W."/>
            <person name="Bailey B.A."/>
            <person name="Cohen S.P."/>
        </authorList>
    </citation>
    <scope>NUCLEOTIDE SEQUENCE [LARGE SCALE GENOMIC DNA]</scope>
    <source>
        <strain evidence="2 3">GH-19</strain>
    </source>
</reference>
<accession>A0ABR1J331</accession>
<comment type="caution">
    <text evidence="2">The sequence shown here is derived from an EMBL/GenBank/DDBJ whole genome shotgun (WGS) entry which is preliminary data.</text>
</comment>
<organism evidence="2 3">
    <name type="scientific">Marasmiellus scandens</name>
    <dbReference type="NCBI Taxonomy" id="2682957"/>
    <lineage>
        <taxon>Eukaryota</taxon>
        <taxon>Fungi</taxon>
        <taxon>Dikarya</taxon>
        <taxon>Basidiomycota</taxon>
        <taxon>Agaricomycotina</taxon>
        <taxon>Agaricomycetes</taxon>
        <taxon>Agaricomycetidae</taxon>
        <taxon>Agaricales</taxon>
        <taxon>Marasmiineae</taxon>
        <taxon>Omphalotaceae</taxon>
        <taxon>Marasmiellus</taxon>
    </lineage>
</organism>
<dbReference type="InterPro" id="IPR052523">
    <property type="entry name" value="Trichothecene_AcTrans"/>
</dbReference>
<evidence type="ECO:0000313" key="3">
    <source>
        <dbReference type="Proteomes" id="UP001498398"/>
    </source>
</evidence>
<dbReference type="Gene3D" id="3.40.630.30">
    <property type="match status" value="1"/>
</dbReference>
<evidence type="ECO:0008006" key="4">
    <source>
        <dbReference type="Google" id="ProtNLM"/>
    </source>
</evidence>
<gene>
    <name evidence="2" type="ORF">VKT23_013334</name>
</gene>
<sequence>MNHSTSQSKAKPNFTLREITEEELDKVCWIVSKEFLDDPIASFCFEFEEYPKTRSSSEGMQIHHLFSCVAKSCFYSGGRIVVATTSEPPATQGHRPSTPPPSDSARQKGEEVIAAVACWEPPNRRMNPWNILSIIRSGALKVLKGSGVGAVMRVLNYMSLSEKTHQRAFENSNTTPKDAWYLALAMTAKEYQGQGCLSLLVREAYSHARTVSPNKVVPFILESSTPRSRDRYIHLGFEVENQPKTILGKRECDSRGLKPSAKMVSRLEGNSDGDAEGEHTGVEYWCMVNWNPQVQA</sequence>
<dbReference type="SUPFAM" id="SSF55729">
    <property type="entry name" value="Acyl-CoA N-acyltransferases (Nat)"/>
    <property type="match status" value="1"/>
</dbReference>
<evidence type="ECO:0000256" key="1">
    <source>
        <dbReference type="SAM" id="MobiDB-lite"/>
    </source>
</evidence>
<protein>
    <recommendedName>
        <fullName evidence="4">N-acetyltransferase domain-containing protein</fullName>
    </recommendedName>
</protein>
<dbReference type="PANTHER" id="PTHR42791">
    <property type="entry name" value="GNAT FAMILY ACETYLTRANSFERASE"/>
    <property type="match status" value="1"/>
</dbReference>
<dbReference type="EMBL" id="JBANRG010000036">
    <property type="protein sequence ID" value="KAK7449188.1"/>
    <property type="molecule type" value="Genomic_DNA"/>
</dbReference>
<proteinExistence type="predicted"/>